<evidence type="ECO:0000256" key="5">
    <source>
        <dbReference type="ARBA" id="ARBA00023002"/>
    </source>
</evidence>
<evidence type="ECO:0000256" key="2">
    <source>
        <dbReference type="ARBA" id="ARBA00007581"/>
    </source>
</evidence>
<comment type="cofactor">
    <cofactor evidence="1">
        <name>Zn(2+)</name>
        <dbReference type="ChEBI" id="CHEBI:29105"/>
    </cofactor>
</comment>
<dbReference type="SUPFAM" id="SSF53213">
    <property type="entry name" value="LigB-like"/>
    <property type="match status" value="1"/>
</dbReference>
<dbReference type="EC" id="1.13.11.-" evidence="7"/>
<dbReference type="RefSeq" id="WP_343048558.1">
    <property type="nucleotide sequence ID" value="NZ_JACCFW010000001.1"/>
</dbReference>
<protein>
    <submittedName>
        <fullName evidence="7">4,5-DOPA dioxygenase extradiol</fullName>
        <ecNumber evidence="7">1.13.11.-</ecNumber>
    </submittedName>
</protein>
<dbReference type="GO" id="GO:0008270">
    <property type="term" value="F:zinc ion binding"/>
    <property type="evidence" value="ECO:0007669"/>
    <property type="project" value="InterPro"/>
</dbReference>
<keyword evidence="3" id="KW-0479">Metal-binding</keyword>
<dbReference type="GO" id="GO:0008198">
    <property type="term" value="F:ferrous iron binding"/>
    <property type="evidence" value="ECO:0007669"/>
    <property type="project" value="InterPro"/>
</dbReference>
<evidence type="ECO:0000313" key="8">
    <source>
        <dbReference type="Proteomes" id="UP000571817"/>
    </source>
</evidence>
<organism evidence="7 8">
    <name type="scientific">Allobranchiibius huperziae</name>
    <dbReference type="NCBI Taxonomy" id="1874116"/>
    <lineage>
        <taxon>Bacteria</taxon>
        <taxon>Bacillati</taxon>
        <taxon>Actinomycetota</taxon>
        <taxon>Actinomycetes</taxon>
        <taxon>Micrococcales</taxon>
        <taxon>Dermacoccaceae</taxon>
        <taxon>Allobranchiibius</taxon>
    </lineage>
</organism>
<dbReference type="InterPro" id="IPR004183">
    <property type="entry name" value="Xdiol_dOase_suB"/>
</dbReference>
<keyword evidence="4" id="KW-0862">Zinc</keyword>
<dbReference type="InterPro" id="IPR014436">
    <property type="entry name" value="Extradiol_dOase_DODA"/>
</dbReference>
<dbReference type="Proteomes" id="UP000571817">
    <property type="component" value="Unassembled WGS sequence"/>
</dbReference>
<evidence type="ECO:0000256" key="1">
    <source>
        <dbReference type="ARBA" id="ARBA00001947"/>
    </source>
</evidence>
<dbReference type="GO" id="GO:0016702">
    <property type="term" value="F:oxidoreductase activity, acting on single donors with incorporation of molecular oxygen, incorporation of two atoms of oxygen"/>
    <property type="evidence" value="ECO:0007669"/>
    <property type="project" value="UniProtKB-ARBA"/>
</dbReference>
<evidence type="ECO:0000256" key="3">
    <source>
        <dbReference type="ARBA" id="ARBA00022723"/>
    </source>
</evidence>
<gene>
    <name evidence="7" type="ORF">HNR15_003053</name>
</gene>
<keyword evidence="8" id="KW-1185">Reference proteome</keyword>
<comment type="caution">
    <text evidence="7">The sequence shown here is derived from an EMBL/GenBank/DDBJ whole genome shotgun (WGS) entry which is preliminary data.</text>
</comment>
<feature type="domain" description="Extradiol ring-cleavage dioxygenase class III enzyme subunit B" evidence="6">
    <location>
        <begin position="55"/>
        <end position="267"/>
    </location>
</feature>
<name>A0A853DNA0_9MICO</name>
<dbReference type="PANTHER" id="PTHR30096">
    <property type="entry name" value="4,5-DOPA DIOXYGENASE EXTRADIOL-LIKE PROTEIN"/>
    <property type="match status" value="1"/>
</dbReference>
<dbReference type="PIRSF" id="PIRSF006157">
    <property type="entry name" value="Doxgns_DODA"/>
    <property type="match status" value="1"/>
</dbReference>
<reference evidence="7 8" key="1">
    <citation type="submission" date="2020-07" db="EMBL/GenBank/DDBJ databases">
        <title>Sequencing the genomes of 1000 actinobacteria strains.</title>
        <authorList>
            <person name="Klenk H.-P."/>
        </authorList>
    </citation>
    <scope>NUCLEOTIDE SEQUENCE [LARGE SCALE GENOMIC DNA]</scope>
    <source>
        <strain evidence="7 8">DSM 29531</strain>
    </source>
</reference>
<dbReference type="Gene3D" id="3.40.830.10">
    <property type="entry name" value="LigB-like"/>
    <property type="match status" value="1"/>
</dbReference>
<dbReference type="PANTHER" id="PTHR30096:SF0">
    <property type="entry name" value="4,5-DOPA DIOXYGENASE EXTRADIOL-LIKE PROTEIN"/>
    <property type="match status" value="1"/>
</dbReference>
<dbReference type="CDD" id="cd07363">
    <property type="entry name" value="45_DOPA_Dioxygenase"/>
    <property type="match status" value="1"/>
</dbReference>
<keyword evidence="7" id="KW-0223">Dioxygenase</keyword>
<accession>A0A853DNA0</accession>
<evidence type="ECO:0000256" key="4">
    <source>
        <dbReference type="ARBA" id="ARBA00022833"/>
    </source>
</evidence>
<sequence length="290" mass="31924">MDAPDLPGAAFDRFLVSTAPRSRDRRPWTTADGAMPALYLSHGAPPLFDNARWIDQLFAWAQALPTPRAILIVSAHWESAPLTISASAADTPLVYDFGGFAQRFFQMTYATPDASELGAKVASLMPDTEPVHQDTRRGLDHGAWVPLKVMYPDGDVPVLQMSMPTHDPQRLMDLGARLRPLREEGVLVIGSGFMTHGLPYLTREAFFDNQVPSWSRDFDEWAADALAHGDVDLLSAYRDRAPGLRFAHPTVEHYTPLFVTLGAATAADAPVQTTIEGYEFGLSKRSFQVA</sequence>
<dbReference type="Pfam" id="PF02900">
    <property type="entry name" value="LigB"/>
    <property type="match status" value="1"/>
</dbReference>
<dbReference type="EMBL" id="JACCFW010000001">
    <property type="protein sequence ID" value="NYJ76090.1"/>
    <property type="molecule type" value="Genomic_DNA"/>
</dbReference>
<proteinExistence type="inferred from homology"/>
<evidence type="ECO:0000259" key="6">
    <source>
        <dbReference type="Pfam" id="PF02900"/>
    </source>
</evidence>
<dbReference type="AlphaFoldDB" id="A0A853DNA0"/>
<keyword evidence="5 7" id="KW-0560">Oxidoreductase</keyword>
<evidence type="ECO:0000313" key="7">
    <source>
        <dbReference type="EMBL" id="NYJ76090.1"/>
    </source>
</evidence>
<comment type="similarity">
    <text evidence="2">Belongs to the DODA-type extradiol aromatic ring-opening dioxygenase family.</text>
</comment>